<proteinExistence type="predicted"/>
<dbReference type="EMBL" id="GBXM01036693">
    <property type="protein sequence ID" value="JAH71884.1"/>
    <property type="molecule type" value="Transcribed_RNA"/>
</dbReference>
<organism evidence="1">
    <name type="scientific">Anguilla anguilla</name>
    <name type="common">European freshwater eel</name>
    <name type="synonym">Muraena anguilla</name>
    <dbReference type="NCBI Taxonomy" id="7936"/>
    <lineage>
        <taxon>Eukaryota</taxon>
        <taxon>Metazoa</taxon>
        <taxon>Chordata</taxon>
        <taxon>Craniata</taxon>
        <taxon>Vertebrata</taxon>
        <taxon>Euteleostomi</taxon>
        <taxon>Actinopterygii</taxon>
        <taxon>Neopterygii</taxon>
        <taxon>Teleostei</taxon>
        <taxon>Anguilliformes</taxon>
        <taxon>Anguillidae</taxon>
        <taxon>Anguilla</taxon>
    </lineage>
</organism>
<protein>
    <submittedName>
        <fullName evidence="1">Uncharacterized protein</fullName>
    </submittedName>
</protein>
<dbReference type="AlphaFoldDB" id="A0A0E9V185"/>
<reference evidence="1" key="1">
    <citation type="submission" date="2014-11" db="EMBL/GenBank/DDBJ databases">
        <authorList>
            <person name="Amaro Gonzalez C."/>
        </authorList>
    </citation>
    <scope>NUCLEOTIDE SEQUENCE</scope>
</reference>
<sequence>MYITLLIIQSFCEFQCKGCRIFFYFLKGKIKTSHYIL</sequence>
<evidence type="ECO:0000313" key="1">
    <source>
        <dbReference type="EMBL" id="JAH71884.1"/>
    </source>
</evidence>
<accession>A0A0E9V185</accession>
<name>A0A0E9V185_ANGAN</name>
<reference evidence="1" key="2">
    <citation type="journal article" date="2015" name="Fish Shellfish Immunol.">
        <title>Early steps in the European eel (Anguilla anguilla)-Vibrio vulnificus interaction in the gills: Role of the RtxA13 toxin.</title>
        <authorList>
            <person name="Callol A."/>
            <person name="Pajuelo D."/>
            <person name="Ebbesson L."/>
            <person name="Teles M."/>
            <person name="MacKenzie S."/>
            <person name="Amaro C."/>
        </authorList>
    </citation>
    <scope>NUCLEOTIDE SEQUENCE</scope>
</reference>